<accession>A0A6J4U8U6</accession>
<feature type="compositionally biased region" description="Basic residues" evidence="1">
    <location>
        <begin position="60"/>
        <end position="91"/>
    </location>
</feature>
<name>A0A6J4U8U6_9ACTN</name>
<feature type="region of interest" description="Disordered" evidence="1">
    <location>
        <begin position="1"/>
        <end position="106"/>
    </location>
</feature>
<feature type="non-terminal residue" evidence="2">
    <location>
        <position position="1"/>
    </location>
</feature>
<sequence>DDSRRRPDGRGAPRGDLGDRRGRRRAGHDDDGRAARRRRGGARGGRQAGARPAPADVHRLVRARRPGGAARRGRARRRGFRRRGLGRARAVRAREHGPQRPARGSL</sequence>
<feature type="compositionally biased region" description="Basic and acidic residues" evidence="1">
    <location>
        <begin position="1"/>
        <end position="20"/>
    </location>
</feature>
<gene>
    <name evidence="2" type="ORF">AVDCRST_MAG79-2087</name>
</gene>
<protein>
    <submittedName>
        <fullName evidence="2">Uncharacterized protein</fullName>
    </submittedName>
</protein>
<evidence type="ECO:0000313" key="2">
    <source>
        <dbReference type="EMBL" id="CAA9543749.1"/>
    </source>
</evidence>
<organism evidence="2">
    <name type="scientific">uncultured Thermoleophilia bacterium</name>
    <dbReference type="NCBI Taxonomy" id="1497501"/>
    <lineage>
        <taxon>Bacteria</taxon>
        <taxon>Bacillati</taxon>
        <taxon>Actinomycetota</taxon>
        <taxon>Thermoleophilia</taxon>
        <taxon>environmental samples</taxon>
    </lineage>
</organism>
<proteinExistence type="predicted"/>
<feature type="non-terminal residue" evidence="2">
    <location>
        <position position="106"/>
    </location>
</feature>
<evidence type="ECO:0000256" key="1">
    <source>
        <dbReference type="SAM" id="MobiDB-lite"/>
    </source>
</evidence>
<reference evidence="2" key="1">
    <citation type="submission" date="2020-02" db="EMBL/GenBank/DDBJ databases">
        <authorList>
            <person name="Meier V. D."/>
        </authorList>
    </citation>
    <scope>NUCLEOTIDE SEQUENCE</scope>
    <source>
        <strain evidence="2">AVDCRST_MAG79</strain>
    </source>
</reference>
<dbReference type="AlphaFoldDB" id="A0A6J4U8U6"/>
<dbReference type="EMBL" id="CADCWC010000313">
    <property type="protein sequence ID" value="CAA9543749.1"/>
    <property type="molecule type" value="Genomic_DNA"/>
</dbReference>